<proteinExistence type="predicted"/>
<evidence type="ECO:0000256" key="1">
    <source>
        <dbReference type="SAM" id="Phobius"/>
    </source>
</evidence>
<evidence type="ECO:0000313" key="2">
    <source>
        <dbReference type="EMBL" id="CAA6830124.1"/>
    </source>
</evidence>
<keyword evidence="1" id="KW-0472">Membrane</keyword>
<protein>
    <submittedName>
        <fullName evidence="2">Uncharacterized protein</fullName>
    </submittedName>
</protein>
<gene>
    <name evidence="2" type="ORF">HELGO_WM23970</name>
</gene>
<name>A0A6S6UIT5_9GAMM</name>
<accession>A0A6S6UIT5</accession>
<reference evidence="2" key="1">
    <citation type="submission" date="2020-01" db="EMBL/GenBank/DDBJ databases">
        <authorList>
            <person name="Meier V. D."/>
            <person name="Meier V D."/>
        </authorList>
    </citation>
    <scope>NUCLEOTIDE SEQUENCE</scope>
    <source>
        <strain evidence="2">HLG_WM_MAG_09</strain>
    </source>
</reference>
<organism evidence="2">
    <name type="scientific">uncultured Thiotrichaceae bacterium</name>
    <dbReference type="NCBI Taxonomy" id="298394"/>
    <lineage>
        <taxon>Bacteria</taxon>
        <taxon>Pseudomonadati</taxon>
        <taxon>Pseudomonadota</taxon>
        <taxon>Gammaproteobacteria</taxon>
        <taxon>Thiotrichales</taxon>
        <taxon>Thiotrichaceae</taxon>
        <taxon>environmental samples</taxon>
    </lineage>
</organism>
<keyword evidence="1" id="KW-1133">Transmembrane helix</keyword>
<feature type="transmembrane region" description="Helical" evidence="1">
    <location>
        <begin position="6"/>
        <end position="29"/>
    </location>
</feature>
<keyword evidence="1" id="KW-0812">Transmembrane</keyword>
<sequence>MIIQLVIVFLEQGLLLFLSNSTCFILAFIRINAEIALSELFEKLNFAIENIYCDWLLIAPVHHIQSKIN</sequence>
<dbReference type="EMBL" id="CACVAT010000562">
    <property type="protein sequence ID" value="CAA6830124.1"/>
    <property type="molecule type" value="Genomic_DNA"/>
</dbReference>
<dbReference type="AlphaFoldDB" id="A0A6S6UIT5"/>